<evidence type="ECO:0000256" key="7">
    <source>
        <dbReference type="SAM" id="Phobius"/>
    </source>
</evidence>
<evidence type="ECO:0000256" key="3">
    <source>
        <dbReference type="ARBA" id="ARBA00022801"/>
    </source>
</evidence>
<keyword evidence="3 6" id="KW-0378">Hydrolase</keyword>
<evidence type="ECO:0000256" key="4">
    <source>
        <dbReference type="ARBA" id="ARBA00022807"/>
    </source>
</evidence>
<dbReference type="PRINTS" id="PR00704">
    <property type="entry name" value="CALPAIN"/>
</dbReference>
<evidence type="ECO:0000256" key="6">
    <source>
        <dbReference type="PROSITE-ProRule" id="PRU00239"/>
    </source>
</evidence>
<dbReference type="AlphaFoldDB" id="Q23YD5"/>
<sequence>MSMQIPSSSRLNFTHDQMEYIKQIFCKEFGEDTTEYQMRKKHLDQNPGSIFIDEQFPPDRESLCNNWDDITDQATLKSWSQITWLRPKDFLKLAPGEQIKLFDTIEPNDIKQGILGDCYFLSSLSSLAEREMLIKRLFETKTYQENGLYAIWLNIEGEWRCIVVDDHIPCKNKQPAFTRSNGNELWVLLLEKAYAKAYGSYYKIEGGNPAVALRDLTGAPYVNFDEKEPDSMFNFLFEHDKSGRGDILTCYTPSTEIREAQLDVGLYSGHAYSILDVQKIKTQDGKEHRILQIRNPWGKGEWKGDWADNDEKLWNKYTMSQVPSFKREEDGSFWMSIQDFCKYFEGVGACQIQESAKYNSISFKLAQSNQAIIKLQVLKKSKHLTVSLNQKDMRHYNNDESKYKYSFATFILVKREQNGSIKWIGGEFDVERNIAIRQYNLDEGEYYILTEVMWCQNHYRNLIVSCYAEQETKFSLIQEGMDFDKFMCQAIKSYCTENVKFSVGNPNSKIKINKYNGDQIGRIYGSDMGLLFFYFYNFSWNTSLYQKLSFTKLLGYSLPKEYQDKDNIEIAIPPQKEQVLVLKFSATQDYRTEYSFKSSMQMMNKEQCPINPNPSVFLTEIWQNEIKEEKNTAAKDRKLQSTNFSLGYQTVDNTSSVSVMKFEINLINSLAALVAPFVNDWASNIFRITLLYIFYLLIFSYDTCNFLDMVLIMSCYILFYCQVMTRKRLRRFTLLFLVSITLSVVWFIIYPSKWNSVDAQFDMIGKAMTYFIPIMQLVFIFLKSYVCLFYWKLFVNYDELIHDVYNRFNLDLKKEIISRV</sequence>
<evidence type="ECO:0000256" key="1">
    <source>
        <dbReference type="ARBA" id="ARBA00007623"/>
    </source>
</evidence>
<dbReference type="SMART" id="SM00230">
    <property type="entry name" value="CysPc"/>
    <property type="match status" value="1"/>
</dbReference>
<dbReference type="eggNOG" id="KOG0045">
    <property type="taxonomic scope" value="Eukaryota"/>
</dbReference>
<feature type="active site" evidence="5 6">
    <location>
        <position position="118"/>
    </location>
</feature>
<evidence type="ECO:0000256" key="2">
    <source>
        <dbReference type="ARBA" id="ARBA00022670"/>
    </source>
</evidence>
<dbReference type="PANTHER" id="PTHR10183">
    <property type="entry name" value="CALPAIN"/>
    <property type="match status" value="1"/>
</dbReference>
<dbReference type="Gene3D" id="3.90.70.10">
    <property type="entry name" value="Cysteine proteinases"/>
    <property type="match status" value="1"/>
</dbReference>
<dbReference type="InterPro" id="IPR038765">
    <property type="entry name" value="Papain-like_cys_pep_sf"/>
</dbReference>
<dbReference type="GO" id="GO:0006508">
    <property type="term" value="P:proteolysis"/>
    <property type="evidence" value="ECO:0007669"/>
    <property type="project" value="UniProtKB-KW"/>
</dbReference>
<dbReference type="PROSITE" id="PS50203">
    <property type="entry name" value="CALPAIN_CAT"/>
    <property type="match status" value="1"/>
</dbReference>
<dbReference type="InParanoid" id="Q23YD5"/>
<dbReference type="OrthoDB" id="292944at2759"/>
<dbReference type="RefSeq" id="XP_001021774.2">
    <property type="nucleotide sequence ID" value="XM_001021774.2"/>
</dbReference>
<feature type="transmembrane region" description="Helical" evidence="7">
    <location>
        <begin position="770"/>
        <end position="791"/>
    </location>
</feature>
<keyword evidence="7" id="KW-1133">Transmembrane helix</keyword>
<dbReference type="GO" id="GO:0004198">
    <property type="term" value="F:calcium-dependent cysteine-type endopeptidase activity"/>
    <property type="evidence" value="ECO:0007669"/>
    <property type="project" value="InterPro"/>
</dbReference>
<feature type="domain" description="Calpain catalytic" evidence="8">
    <location>
        <begin position="50"/>
        <end position="353"/>
    </location>
</feature>
<gene>
    <name evidence="9" type="ORF">TTHERM_00898290</name>
</gene>
<keyword evidence="10" id="KW-1185">Reference proteome</keyword>
<dbReference type="InterPro" id="IPR001300">
    <property type="entry name" value="Peptidase_C2_calpain_cat"/>
</dbReference>
<evidence type="ECO:0000256" key="5">
    <source>
        <dbReference type="PIRSR" id="PIRSR622684-1"/>
    </source>
</evidence>
<evidence type="ECO:0000313" key="9">
    <source>
        <dbReference type="EMBL" id="EAS01529.2"/>
    </source>
</evidence>
<feature type="transmembrane region" description="Helical" evidence="7">
    <location>
        <begin position="732"/>
        <end position="750"/>
    </location>
</feature>
<dbReference type="InterPro" id="IPR022684">
    <property type="entry name" value="Calpain_cysteine_protease"/>
</dbReference>
<keyword evidence="7" id="KW-0472">Membrane</keyword>
<keyword evidence="4 6" id="KW-0788">Thiol protease</keyword>
<dbReference type="Proteomes" id="UP000009168">
    <property type="component" value="Unassembled WGS sequence"/>
</dbReference>
<dbReference type="EMBL" id="GG662601">
    <property type="protein sequence ID" value="EAS01529.2"/>
    <property type="molecule type" value="Genomic_DNA"/>
</dbReference>
<evidence type="ECO:0000259" key="8">
    <source>
        <dbReference type="PROSITE" id="PS50203"/>
    </source>
</evidence>
<dbReference type="SUPFAM" id="SSF54001">
    <property type="entry name" value="Cysteine proteinases"/>
    <property type="match status" value="1"/>
</dbReference>
<protein>
    <submittedName>
        <fullName evidence="9">Calpain family cysteine protease</fullName>
    </submittedName>
</protein>
<name>Q23YD5_TETTS</name>
<dbReference type="PANTHER" id="PTHR10183:SF379">
    <property type="entry name" value="CALPAIN-5"/>
    <property type="match status" value="1"/>
</dbReference>
<reference evidence="10" key="1">
    <citation type="journal article" date="2006" name="PLoS Biol.">
        <title>Macronuclear genome sequence of the ciliate Tetrahymena thermophila, a model eukaryote.</title>
        <authorList>
            <person name="Eisen J.A."/>
            <person name="Coyne R.S."/>
            <person name="Wu M."/>
            <person name="Wu D."/>
            <person name="Thiagarajan M."/>
            <person name="Wortman J.R."/>
            <person name="Badger J.H."/>
            <person name="Ren Q."/>
            <person name="Amedeo P."/>
            <person name="Jones K.M."/>
            <person name="Tallon L.J."/>
            <person name="Delcher A.L."/>
            <person name="Salzberg S.L."/>
            <person name="Silva J.C."/>
            <person name="Haas B.J."/>
            <person name="Majoros W.H."/>
            <person name="Farzad M."/>
            <person name="Carlton J.M."/>
            <person name="Smith R.K. Jr."/>
            <person name="Garg J."/>
            <person name="Pearlman R.E."/>
            <person name="Karrer K.M."/>
            <person name="Sun L."/>
            <person name="Manning G."/>
            <person name="Elde N.C."/>
            <person name="Turkewitz A.P."/>
            <person name="Asai D.J."/>
            <person name="Wilkes D.E."/>
            <person name="Wang Y."/>
            <person name="Cai H."/>
            <person name="Collins K."/>
            <person name="Stewart B.A."/>
            <person name="Lee S.R."/>
            <person name="Wilamowska K."/>
            <person name="Weinberg Z."/>
            <person name="Ruzzo W.L."/>
            <person name="Wloga D."/>
            <person name="Gaertig J."/>
            <person name="Frankel J."/>
            <person name="Tsao C.-C."/>
            <person name="Gorovsky M.A."/>
            <person name="Keeling P.J."/>
            <person name="Waller R.F."/>
            <person name="Patron N.J."/>
            <person name="Cherry J.M."/>
            <person name="Stover N.A."/>
            <person name="Krieger C.J."/>
            <person name="del Toro C."/>
            <person name="Ryder H.F."/>
            <person name="Williamson S.C."/>
            <person name="Barbeau R.A."/>
            <person name="Hamilton E.P."/>
            <person name="Orias E."/>
        </authorList>
    </citation>
    <scope>NUCLEOTIDE SEQUENCE [LARGE SCALE GENOMIC DNA]</scope>
    <source>
        <strain evidence="10">SB210</strain>
    </source>
</reference>
<dbReference type="CDD" id="cd00044">
    <property type="entry name" value="CysPc"/>
    <property type="match status" value="1"/>
</dbReference>
<keyword evidence="7" id="KW-0812">Transmembrane</keyword>
<organism evidence="9 10">
    <name type="scientific">Tetrahymena thermophila (strain SB210)</name>
    <dbReference type="NCBI Taxonomy" id="312017"/>
    <lineage>
        <taxon>Eukaryota</taxon>
        <taxon>Sar</taxon>
        <taxon>Alveolata</taxon>
        <taxon>Ciliophora</taxon>
        <taxon>Intramacronucleata</taxon>
        <taxon>Oligohymenophorea</taxon>
        <taxon>Hymenostomatida</taxon>
        <taxon>Tetrahymenina</taxon>
        <taxon>Tetrahymenidae</taxon>
        <taxon>Tetrahymena</taxon>
    </lineage>
</organism>
<proteinExistence type="inferred from homology"/>
<feature type="transmembrane region" description="Helical" evidence="7">
    <location>
        <begin position="692"/>
        <end position="720"/>
    </location>
</feature>
<dbReference type="SMR" id="Q23YD5"/>
<dbReference type="KEGG" id="tet:TTHERM_00898290"/>
<feature type="active site" evidence="5 6">
    <location>
        <position position="295"/>
    </location>
</feature>
<dbReference type="GeneID" id="7846167"/>
<keyword evidence="2 6" id="KW-0645">Protease</keyword>
<dbReference type="Pfam" id="PF00648">
    <property type="entry name" value="Peptidase_C2"/>
    <property type="match status" value="1"/>
</dbReference>
<dbReference type="HOGENOM" id="CLU_352148_0_0_1"/>
<feature type="active site" evidence="5 6">
    <location>
        <position position="270"/>
    </location>
</feature>
<accession>Q23YD5</accession>
<evidence type="ECO:0000313" key="10">
    <source>
        <dbReference type="Proteomes" id="UP000009168"/>
    </source>
</evidence>
<comment type="similarity">
    <text evidence="1">Belongs to the peptidase C2 family.</text>
</comment>